<keyword evidence="5" id="KW-0697">Rotamase</keyword>
<gene>
    <name evidence="10" type="ORF">Ahy_A09g041695</name>
</gene>
<evidence type="ECO:0000256" key="4">
    <source>
        <dbReference type="ARBA" id="ARBA00013194"/>
    </source>
</evidence>
<dbReference type="AlphaFoldDB" id="A0A445BDL3"/>
<dbReference type="InterPro" id="IPR057965">
    <property type="entry name" value="STEEP1_dom"/>
</dbReference>
<dbReference type="NCBIfam" id="TIGR00251">
    <property type="entry name" value="DUF167 family protein"/>
    <property type="match status" value="1"/>
</dbReference>
<keyword evidence="11" id="KW-1185">Reference proteome</keyword>
<dbReference type="InterPro" id="IPR029000">
    <property type="entry name" value="Cyclophilin-like_dom_sf"/>
</dbReference>
<dbReference type="Gene3D" id="2.40.100.10">
    <property type="entry name" value="Cyclophilin-like"/>
    <property type="match status" value="1"/>
</dbReference>
<feature type="coiled-coil region" evidence="7">
    <location>
        <begin position="212"/>
        <end position="288"/>
    </location>
</feature>
<dbReference type="Pfam" id="PF25809">
    <property type="entry name" value="STEEP1"/>
    <property type="match status" value="1"/>
</dbReference>
<dbReference type="PANTHER" id="PTHR31762:SF11">
    <property type="entry name" value="MYOSIN"/>
    <property type="match status" value="1"/>
</dbReference>
<feature type="compositionally biased region" description="Low complexity" evidence="8">
    <location>
        <begin position="10"/>
        <end position="26"/>
    </location>
</feature>
<dbReference type="Gene3D" id="3.30.1200.10">
    <property type="entry name" value="YggU-like"/>
    <property type="match status" value="1"/>
</dbReference>
<comment type="similarity">
    <text evidence="2">Belongs to the cyclophilin-type PPIase family.</text>
</comment>
<evidence type="ECO:0000256" key="2">
    <source>
        <dbReference type="ARBA" id="ARBA00007365"/>
    </source>
</evidence>
<dbReference type="CDD" id="cd01926">
    <property type="entry name" value="cyclophilin_ABH_like"/>
    <property type="match status" value="1"/>
</dbReference>
<comment type="similarity">
    <text evidence="3">Belongs to the UPF0235 family.</text>
</comment>
<evidence type="ECO:0000259" key="9">
    <source>
        <dbReference type="PROSITE" id="PS50072"/>
    </source>
</evidence>
<dbReference type="PROSITE" id="PS00170">
    <property type="entry name" value="CSA_PPIASE_1"/>
    <property type="match status" value="1"/>
</dbReference>
<accession>A0A445BDL3</accession>
<sequence length="967" mass="106048">MVMERKGSESPVSVRQWSSESSSLSSRNGAAGHARSSSLTLTGNNGISTVKRNQNVAAKAAAQRLAQVMASQTADDDDDDDDDDLGFRYTAPPPLSLSRNAIKSTSNITSRTRRSPSPALPQNPVVLEEAPASASYLRPAPALSPAPAQSPTVNRPPLSLRTPTLAAAAAAAPAPAPAPLDPLIRSNKPKDKRFPFDSGLVQPKDSGGNRDASALLDEVDMLQEENESILDKLRVEEERCKEAEARVRELEKQVASLGEGVSLEAKLLSRKEAALRQREAALKNAKDSKDGIGKEITSLKAAVEEEVVLKRCWLARYWGLAAKYGDEAPDKRSKLVPDLNDLTGEGNIESMLSVEMGLKELASLKVEDAIVQVLAQQRRPSSARQSVSELSPEESEDVLFKEAWLTYFWRRAKAHGIEEDIAKERLQFWIGRSLTKDFWSSGNWGLNIDSGKHPGKNVVILRRWKSMAATFTITTTAAATLSNVSGNRSRIRGLNPNPNAINTSSSCSAIATSSKHRLLGGILHPRLNAIPLVRTTRQRGFVRASSEDAPLQSKVTHKVFFDISIGNPVGKLAGRIVIGLFGDDVPQTAENFRALCTGEKGFGYKGSTFHRVIKDFMIQGGDFDKGNGTGGKSIYGRTFKDENFKLSHTGPGVVSMANAGPNTNGSQFFICTVKTPWLDQRHVVFGQVLEGMDIVRLIESQETDRGDRPRKKVTISDSEKFISNLTTSLSQSGFFHLELDSDKILEIFERKKKGECRRGQHIHTQVKMQRRRVLTPISLFITASTLQKMPKRKTDKAYVLDKNKHLARFNIHEAGKVILKRGEGKLEKQFRMNCIGCGLFVCYRAEQDLELSSFVYVVDGALSTVAAETNPQDAPVPPCISQLEGGLVQVAIEVEDRAQRSAITRVNADDVRVTVAAPAARGEANNELLEFMGKVLGLRLSQMTLQRGWNNKSKLLVIQHTSLHLPK</sequence>
<dbReference type="STRING" id="3818.A0A445BDL3"/>
<feature type="compositionally biased region" description="Acidic residues" evidence="8">
    <location>
        <begin position="74"/>
        <end position="84"/>
    </location>
</feature>
<evidence type="ECO:0000256" key="5">
    <source>
        <dbReference type="ARBA" id="ARBA00023110"/>
    </source>
</evidence>
<name>A0A445BDL3_ARAHY</name>
<dbReference type="InterPro" id="IPR040321">
    <property type="entry name" value="SCD2-like"/>
</dbReference>
<evidence type="ECO:0000256" key="8">
    <source>
        <dbReference type="SAM" id="MobiDB-lite"/>
    </source>
</evidence>
<comment type="caution">
    <text evidence="10">The sequence shown here is derived from an EMBL/GenBank/DDBJ whole genome shotgun (WGS) entry which is preliminary data.</text>
</comment>
<dbReference type="Pfam" id="PF00160">
    <property type="entry name" value="Pro_isomerase"/>
    <property type="match status" value="1"/>
</dbReference>
<dbReference type="PANTHER" id="PTHR31762">
    <property type="entry name" value="FAS-BINDING FACTOR-LIKE PROTEIN"/>
    <property type="match status" value="1"/>
</dbReference>
<dbReference type="InterPro" id="IPR020892">
    <property type="entry name" value="Cyclophilin-type_PPIase_CS"/>
</dbReference>
<keyword evidence="6" id="KW-0413">Isomerase</keyword>
<evidence type="ECO:0000313" key="10">
    <source>
        <dbReference type="EMBL" id="RYR36739.1"/>
    </source>
</evidence>
<reference evidence="10 11" key="1">
    <citation type="submission" date="2019-01" db="EMBL/GenBank/DDBJ databases">
        <title>Sequencing of cultivated peanut Arachis hypogaea provides insights into genome evolution and oil improvement.</title>
        <authorList>
            <person name="Chen X."/>
        </authorList>
    </citation>
    <scope>NUCLEOTIDE SEQUENCE [LARGE SCALE GENOMIC DNA]</scope>
    <source>
        <strain evidence="11">cv. Fuhuasheng</strain>
        <tissue evidence="10">Leaves</tissue>
    </source>
</reference>
<dbReference type="FunFam" id="2.40.100.10:FF:000001">
    <property type="entry name" value="Peptidyl-prolyl cis-trans isomerase"/>
    <property type="match status" value="1"/>
</dbReference>
<protein>
    <recommendedName>
        <fullName evidence="4">peptidylprolyl isomerase</fullName>
        <ecNumber evidence="4">5.2.1.8</ecNumber>
    </recommendedName>
</protein>
<dbReference type="InterPro" id="IPR003746">
    <property type="entry name" value="DUF167"/>
</dbReference>
<comment type="catalytic activity">
    <reaction evidence="1">
        <text>[protein]-peptidylproline (omega=180) = [protein]-peptidylproline (omega=0)</text>
        <dbReference type="Rhea" id="RHEA:16237"/>
        <dbReference type="Rhea" id="RHEA-COMP:10747"/>
        <dbReference type="Rhea" id="RHEA-COMP:10748"/>
        <dbReference type="ChEBI" id="CHEBI:83833"/>
        <dbReference type="ChEBI" id="CHEBI:83834"/>
        <dbReference type="EC" id="5.2.1.8"/>
    </reaction>
</comment>
<dbReference type="InterPro" id="IPR036591">
    <property type="entry name" value="YggU-like_sf"/>
</dbReference>
<dbReference type="SMART" id="SM01152">
    <property type="entry name" value="DUF167"/>
    <property type="match status" value="1"/>
</dbReference>
<evidence type="ECO:0000256" key="3">
    <source>
        <dbReference type="ARBA" id="ARBA00010364"/>
    </source>
</evidence>
<evidence type="ECO:0000256" key="1">
    <source>
        <dbReference type="ARBA" id="ARBA00000971"/>
    </source>
</evidence>
<dbReference type="Proteomes" id="UP000289738">
    <property type="component" value="Chromosome A09"/>
</dbReference>
<feature type="compositionally biased region" description="Low complexity" evidence="8">
    <location>
        <begin position="50"/>
        <end position="64"/>
    </location>
</feature>
<evidence type="ECO:0000256" key="6">
    <source>
        <dbReference type="ARBA" id="ARBA00023235"/>
    </source>
</evidence>
<evidence type="ECO:0000256" key="7">
    <source>
        <dbReference type="SAM" id="Coils"/>
    </source>
</evidence>
<dbReference type="PRINTS" id="PR00153">
    <property type="entry name" value="CSAPPISMRASE"/>
</dbReference>
<dbReference type="SUPFAM" id="SSF69786">
    <property type="entry name" value="YggU-like"/>
    <property type="match status" value="1"/>
</dbReference>
<dbReference type="GO" id="GO:0003755">
    <property type="term" value="F:peptidyl-prolyl cis-trans isomerase activity"/>
    <property type="evidence" value="ECO:0007669"/>
    <property type="project" value="UniProtKB-KW"/>
</dbReference>
<keyword evidence="7" id="KW-0175">Coiled coil</keyword>
<feature type="domain" description="PPIase cyclophilin-type" evidence="9">
    <location>
        <begin position="560"/>
        <end position="720"/>
    </location>
</feature>
<evidence type="ECO:0000313" key="11">
    <source>
        <dbReference type="Proteomes" id="UP000289738"/>
    </source>
</evidence>
<feature type="compositionally biased region" description="Low complexity" evidence="8">
    <location>
        <begin position="130"/>
        <end position="173"/>
    </location>
</feature>
<dbReference type="EMBL" id="SDMP01000009">
    <property type="protein sequence ID" value="RYR36739.1"/>
    <property type="molecule type" value="Genomic_DNA"/>
</dbReference>
<dbReference type="EC" id="5.2.1.8" evidence="4"/>
<dbReference type="GO" id="GO:0006457">
    <property type="term" value="P:protein folding"/>
    <property type="evidence" value="ECO:0007669"/>
    <property type="project" value="InterPro"/>
</dbReference>
<dbReference type="SUPFAM" id="SSF50891">
    <property type="entry name" value="Cyclophilin-like"/>
    <property type="match status" value="1"/>
</dbReference>
<feature type="compositionally biased region" description="Polar residues" evidence="8">
    <location>
        <begin position="35"/>
        <end position="48"/>
    </location>
</feature>
<organism evidence="10 11">
    <name type="scientific">Arachis hypogaea</name>
    <name type="common">Peanut</name>
    <dbReference type="NCBI Taxonomy" id="3818"/>
    <lineage>
        <taxon>Eukaryota</taxon>
        <taxon>Viridiplantae</taxon>
        <taxon>Streptophyta</taxon>
        <taxon>Embryophyta</taxon>
        <taxon>Tracheophyta</taxon>
        <taxon>Spermatophyta</taxon>
        <taxon>Magnoliopsida</taxon>
        <taxon>eudicotyledons</taxon>
        <taxon>Gunneridae</taxon>
        <taxon>Pentapetalae</taxon>
        <taxon>rosids</taxon>
        <taxon>fabids</taxon>
        <taxon>Fabales</taxon>
        <taxon>Fabaceae</taxon>
        <taxon>Papilionoideae</taxon>
        <taxon>50 kb inversion clade</taxon>
        <taxon>dalbergioids sensu lato</taxon>
        <taxon>Dalbergieae</taxon>
        <taxon>Pterocarpus clade</taxon>
        <taxon>Arachis</taxon>
    </lineage>
</organism>
<proteinExistence type="inferred from homology"/>
<dbReference type="PROSITE" id="PS50072">
    <property type="entry name" value="CSA_PPIASE_2"/>
    <property type="match status" value="1"/>
</dbReference>
<dbReference type="HAMAP" id="MF_00634">
    <property type="entry name" value="UPF0235"/>
    <property type="match status" value="1"/>
</dbReference>
<dbReference type="Pfam" id="PF02594">
    <property type="entry name" value="DUF167"/>
    <property type="match status" value="1"/>
</dbReference>
<dbReference type="InterPro" id="IPR002130">
    <property type="entry name" value="Cyclophilin-type_PPIase_dom"/>
</dbReference>
<dbReference type="GO" id="GO:0000911">
    <property type="term" value="P:cytokinesis by cell plate formation"/>
    <property type="evidence" value="ECO:0007669"/>
    <property type="project" value="InterPro"/>
</dbReference>
<feature type="region of interest" description="Disordered" evidence="8">
    <location>
        <begin position="1"/>
        <end position="211"/>
    </location>
</feature>